<dbReference type="AlphaFoldDB" id="A0A317SET0"/>
<gene>
    <name evidence="10" type="ORF">C7212DRAFT_348539</name>
</gene>
<evidence type="ECO:0000256" key="7">
    <source>
        <dbReference type="ARBA" id="ARBA00023128"/>
    </source>
</evidence>
<dbReference type="InterPro" id="IPR022533">
    <property type="entry name" value="Cox20"/>
</dbReference>
<evidence type="ECO:0000256" key="9">
    <source>
        <dbReference type="SAM" id="MobiDB-lite"/>
    </source>
</evidence>
<evidence type="ECO:0000256" key="3">
    <source>
        <dbReference type="ARBA" id="ARBA00017689"/>
    </source>
</evidence>
<evidence type="ECO:0000256" key="2">
    <source>
        <dbReference type="ARBA" id="ARBA00009575"/>
    </source>
</evidence>
<protein>
    <recommendedName>
        <fullName evidence="3">Cytochrome c oxidase assembly protein COX20, mitochondrial</fullName>
    </recommendedName>
</protein>
<evidence type="ECO:0000313" key="10">
    <source>
        <dbReference type="EMBL" id="PWW72130.1"/>
    </source>
</evidence>
<evidence type="ECO:0000256" key="4">
    <source>
        <dbReference type="ARBA" id="ARBA00022692"/>
    </source>
</evidence>
<feature type="compositionally biased region" description="Polar residues" evidence="9">
    <location>
        <begin position="8"/>
        <end position="17"/>
    </location>
</feature>
<dbReference type="EMBL" id="PYWC01000117">
    <property type="protein sequence ID" value="PWW72130.1"/>
    <property type="molecule type" value="Genomic_DNA"/>
</dbReference>
<dbReference type="GO" id="GO:0005743">
    <property type="term" value="C:mitochondrial inner membrane"/>
    <property type="evidence" value="ECO:0007669"/>
    <property type="project" value="UniProtKB-SubCell"/>
</dbReference>
<evidence type="ECO:0000313" key="11">
    <source>
        <dbReference type="Proteomes" id="UP000246991"/>
    </source>
</evidence>
<keyword evidence="11" id="KW-1185">Reference proteome</keyword>
<sequence length="216" mass="23883">MAGDSRDPSTPSNTTPIVTAKTHNIPPDPERKPTTPKVAPNDYAATQQATLSEAVKTIHAEDFKKVHLQPCVRNAFLYGITAGFAFGGLKLVLRAPMLNAANWAAGTFAGASAVTYEICQYRRHKEKAGMQKVVEIIDRRKAEREKALMERREAGRRAEEEERAAKKEAERLERRGSGGKENCTSGSYGGSWHHGSQATGERAMQKQLKWPYTQES</sequence>
<evidence type="ECO:0000256" key="8">
    <source>
        <dbReference type="ARBA" id="ARBA00023136"/>
    </source>
</evidence>
<organism evidence="10 11">
    <name type="scientific">Tuber magnatum</name>
    <name type="common">white Piedmont truffle</name>
    <dbReference type="NCBI Taxonomy" id="42249"/>
    <lineage>
        <taxon>Eukaryota</taxon>
        <taxon>Fungi</taxon>
        <taxon>Dikarya</taxon>
        <taxon>Ascomycota</taxon>
        <taxon>Pezizomycotina</taxon>
        <taxon>Pezizomycetes</taxon>
        <taxon>Pezizales</taxon>
        <taxon>Tuberaceae</taxon>
        <taxon>Tuber</taxon>
    </lineage>
</organism>
<dbReference type="GO" id="GO:0033617">
    <property type="term" value="P:mitochondrial respiratory chain complex IV assembly"/>
    <property type="evidence" value="ECO:0007669"/>
    <property type="project" value="InterPro"/>
</dbReference>
<dbReference type="Proteomes" id="UP000246991">
    <property type="component" value="Unassembled WGS sequence"/>
</dbReference>
<proteinExistence type="inferred from homology"/>
<dbReference type="PANTHER" id="PTHR31586:SF1">
    <property type="entry name" value="CYTOCHROME C OXIDASE ASSEMBLY PROTEIN COX20, MITOCHONDRIAL"/>
    <property type="match status" value="1"/>
</dbReference>
<keyword evidence="8" id="KW-0472">Membrane</keyword>
<comment type="caution">
    <text evidence="10">The sequence shown here is derived from an EMBL/GenBank/DDBJ whole genome shotgun (WGS) entry which is preliminary data.</text>
</comment>
<feature type="region of interest" description="Disordered" evidence="9">
    <location>
        <begin position="1"/>
        <end position="40"/>
    </location>
</feature>
<keyword evidence="4" id="KW-0812">Transmembrane</keyword>
<evidence type="ECO:0000256" key="1">
    <source>
        <dbReference type="ARBA" id="ARBA00004273"/>
    </source>
</evidence>
<keyword evidence="7" id="KW-0496">Mitochondrion</keyword>
<keyword evidence="5" id="KW-0999">Mitochondrion inner membrane</keyword>
<reference evidence="10 11" key="1">
    <citation type="submission" date="2018-03" db="EMBL/GenBank/DDBJ databases">
        <title>Genomes of Pezizomycetes fungi and the evolution of truffles.</title>
        <authorList>
            <person name="Murat C."/>
            <person name="Payen T."/>
            <person name="Noel B."/>
            <person name="Kuo A."/>
            <person name="Martin F.M."/>
        </authorList>
    </citation>
    <scope>NUCLEOTIDE SEQUENCE [LARGE SCALE GENOMIC DNA]</scope>
    <source>
        <strain evidence="10">091103-1</strain>
    </source>
</reference>
<evidence type="ECO:0000256" key="5">
    <source>
        <dbReference type="ARBA" id="ARBA00022792"/>
    </source>
</evidence>
<dbReference type="PANTHER" id="PTHR31586">
    <property type="entry name" value="CYTOCHROME C OXIDASE PROTEIN 20"/>
    <property type="match status" value="1"/>
</dbReference>
<name>A0A317SET0_9PEZI</name>
<dbReference type="OrthoDB" id="14603at2759"/>
<feature type="compositionally biased region" description="Basic and acidic residues" evidence="9">
    <location>
        <begin position="148"/>
        <end position="178"/>
    </location>
</feature>
<comment type="similarity">
    <text evidence="2">Belongs to the COX20 family.</text>
</comment>
<keyword evidence="6" id="KW-1133">Transmembrane helix</keyword>
<feature type="region of interest" description="Disordered" evidence="9">
    <location>
        <begin position="148"/>
        <end position="216"/>
    </location>
</feature>
<comment type="subcellular location">
    <subcellularLocation>
        <location evidence="1">Mitochondrion inner membrane</location>
    </subcellularLocation>
</comment>
<evidence type="ECO:0000256" key="6">
    <source>
        <dbReference type="ARBA" id="ARBA00022989"/>
    </source>
</evidence>
<accession>A0A317SET0</accession>
<dbReference type="Pfam" id="PF12597">
    <property type="entry name" value="Cox20"/>
    <property type="match status" value="1"/>
</dbReference>